<dbReference type="GO" id="GO:0016998">
    <property type="term" value="P:cell wall macromolecule catabolic process"/>
    <property type="evidence" value="ECO:0007669"/>
    <property type="project" value="InterPro"/>
</dbReference>
<dbReference type="SMART" id="SM00641">
    <property type="entry name" value="Glyco_25"/>
    <property type="match status" value="1"/>
</dbReference>
<dbReference type="PROSITE" id="PS51904">
    <property type="entry name" value="GLYCOSYL_HYDROL_F25_2"/>
    <property type="match status" value="1"/>
</dbReference>
<name>A0A4U0FHW3_9BACL</name>
<keyword evidence="2 4" id="KW-0378">Hydrolase</keyword>
<dbReference type="GO" id="GO:0009253">
    <property type="term" value="P:peptidoglycan catabolic process"/>
    <property type="evidence" value="ECO:0007669"/>
    <property type="project" value="InterPro"/>
</dbReference>
<dbReference type="CDD" id="cd06413">
    <property type="entry name" value="GH25_muramidase_1"/>
    <property type="match status" value="1"/>
</dbReference>
<dbReference type="PANTHER" id="PTHR34135">
    <property type="entry name" value="LYSOZYME"/>
    <property type="match status" value="1"/>
</dbReference>
<dbReference type="Pfam" id="PF01183">
    <property type="entry name" value="Glyco_hydro_25"/>
    <property type="match status" value="1"/>
</dbReference>
<keyword evidence="3" id="KW-0326">Glycosidase</keyword>
<dbReference type="InterPro" id="IPR002053">
    <property type="entry name" value="Glyco_hydro_25"/>
</dbReference>
<comment type="caution">
    <text evidence="4">The sequence shown here is derived from an EMBL/GenBank/DDBJ whole genome shotgun (WGS) entry which is preliminary data.</text>
</comment>
<keyword evidence="5" id="KW-1185">Reference proteome</keyword>
<evidence type="ECO:0000256" key="2">
    <source>
        <dbReference type="ARBA" id="ARBA00022801"/>
    </source>
</evidence>
<evidence type="ECO:0000256" key="3">
    <source>
        <dbReference type="ARBA" id="ARBA00023295"/>
    </source>
</evidence>
<dbReference type="EMBL" id="SUPK01000001">
    <property type="protein sequence ID" value="TJY44551.1"/>
    <property type="molecule type" value="Genomic_DNA"/>
</dbReference>
<accession>A0A4U0FHW3</accession>
<evidence type="ECO:0000313" key="5">
    <source>
        <dbReference type="Proteomes" id="UP000309673"/>
    </source>
</evidence>
<dbReference type="PANTHER" id="PTHR34135:SF2">
    <property type="entry name" value="LYSOZYME"/>
    <property type="match status" value="1"/>
</dbReference>
<dbReference type="OrthoDB" id="9802228at2"/>
<reference evidence="4 5" key="1">
    <citation type="submission" date="2019-04" db="EMBL/GenBank/DDBJ databases">
        <title>Cohnella sp. nov., isolated from soil.</title>
        <authorList>
            <person name="Kim W."/>
        </authorList>
    </citation>
    <scope>NUCLEOTIDE SEQUENCE [LARGE SCALE GENOMIC DNA]</scope>
    <source>
        <strain evidence="4 5">CAU 1483</strain>
    </source>
</reference>
<gene>
    <name evidence="4" type="ORF">E5161_00320</name>
</gene>
<protein>
    <submittedName>
        <fullName evidence="4">Glycoside hydrolase</fullName>
    </submittedName>
</protein>
<sequence length="233" mass="27298">MMILAIFMATLLIVMFLEYRGIVWHNSLFANKYEVKGLDVSHYQSEVDWSKVTRGHQYQFAYIKATEGSDHIDDYFEKNWTSAKENGLLVGAYHFFTSQSTGEQQARNFIKIVPKEEESLPPVIDIEIDTNKDVQLMRKEIKDMSNLLESHYGKKPILYVTYATYNQYVGDGFSDHEIWIRDVIKPPKLKDQRRWTFWQYNNRGHIAGIDAYVDINVFNGTLEEFNRKFKVGG</sequence>
<dbReference type="InterPro" id="IPR018077">
    <property type="entry name" value="Glyco_hydro_fam25_subgr"/>
</dbReference>
<evidence type="ECO:0000313" key="4">
    <source>
        <dbReference type="EMBL" id="TJY44551.1"/>
    </source>
</evidence>
<dbReference type="Gene3D" id="3.20.20.80">
    <property type="entry name" value="Glycosidases"/>
    <property type="match status" value="1"/>
</dbReference>
<organism evidence="4 5">
    <name type="scientific">Cohnella pontilimi</name>
    <dbReference type="NCBI Taxonomy" id="2564100"/>
    <lineage>
        <taxon>Bacteria</taxon>
        <taxon>Bacillati</taxon>
        <taxon>Bacillota</taxon>
        <taxon>Bacilli</taxon>
        <taxon>Bacillales</taxon>
        <taxon>Paenibacillaceae</taxon>
        <taxon>Cohnella</taxon>
    </lineage>
</organism>
<dbReference type="AlphaFoldDB" id="A0A4U0FHW3"/>
<dbReference type="Proteomes" id="UP000309673">
    <property type="component" value="Unassembled WGS sequence"/>
</dbReference>
<dbReference type="GO" id="GO:0003796">
    <property type="term" value="F:lysozyme activity"/>
    <property type="evidence" value="ECO:0007669"/>
    <property type="project" value="InterPro"/>
</dbReference>
<evidence type="ECO:0000256" key="1">
    <source>
        <dbReference type="ARBA" id="ARBA00010646"/>
    </source>
</evidence>
<proteinExistence type="inferred from homology"/>
<dbReference type="GO" id="GO:0016052">
    <property type="term" value="P:carbohydrate catabolic process"/>
    <property type="evidence" value="ECO:0007669"/>
    <property type="project" value="TreeGrafter"/>
</dbReference>
<dbReference type="SUPFAM" id="SSF51445">
    <property type="entry name" value="(Trans)glycosidases"/>
    <property type="match status" value="1"/>
</dbReference>
<dbReference type="InterPro" id="IPR017853">
    <property type="entry name" value="GH"/>
</dbReference>
<comment type="similarity">
    <text evidence="1">Belongs to the glycosyl hydrolase 25 family.</text>
</comment>